<accession>A0A0E9W8W6</accession>
<evidence type="ECO:0000313" key="2">
    <source>
        <dbReference type="EMBL" id="JAH86824.1"/>
    </source>
</evidence>
<organism evidence="2">
    <name type="scientific">Anguilla anguilla</name>
    <name type="common">European freshwater eel</name>
    <name type="synonym">Muraena anguilla</name>
    <dbReference type="NCBI Taxonomy" id="7936"/>
    <lineage>
        <taxon>Eukaryota</taxon>
        <taxon>Metazoa</taxon>
        <taxon>Chordata</taxon>
        <taxon>Craniata</taxon>
        <taxon>Vertebrata</taxon>
        <taxon>Euteleostomi</taxon>
        <taxon>Actinopterygii</taxon>
        <taxon>Neopterygii</taxon>
        <taxon>Teleostei</taxon>
        <taxon>Anguilliformes</taxon>
        <taxon>Anguillidae</taxon>
        <taxon>Anguilla</taxon>
    </lineage>
</organism>
<proteinExistence type="predicted"/>
<keyword evidence="1" id="KW-0812">Transmembrane</keyword>
<keyword evidence="1" id="KW-1133">Transmembrane helix</keyword>
<evidence type="ECO:0000256" key="1">
    <source>
        <dbReference type="SAM" id="Phobius"/>
    </source>
</evidence>
<feature type="transmembrane region" description="Helical" evidence="1">
    <location>
        <begin position="12"/>
        <end position="30"/>
    </location>
</feature>
<reference evidence="2" key="1">
    <citation type="submission" date="2014-11" db="EMBL/GenBank/DDBJ databases">
        <authorList>
            <person name="Amaro Gonzalez C."/>
        </authorList>
    </citation>
    <scope>NUCLEOTIDE SEQUENCE</scope>
</reference>
<keyword evidence="1" id="KW-0472">Membrane</keyword>
<dbReference type="EMBL" id="GBXM01021753">
    <property type="protein sequence ID" value="JAH86824.1"/>
    <property type="molecule type" value="Transcribed_RNA"/>
</dbReference>
<reference evidence="2" key="2">
    <citation type="journal article" date="2015" name="Fish Shellfish Immunol.">
        <title>Early steps in the European eel (Anguilla anguilla)-Vibrio vulnificus interaction in the gills: Role of the RtxA13 toxin.</title>
        <authorList>
            <person name="Callol A."/>
            <person name="Pajuelo D."/>
            <person name="Ebbesson L."/>
            <person name="Teles M."/>
            <person name="MacKenzie S."/>
            <person name="Amaro C."/>
        </authorList>
    </citation>
    <scope>NUCLEOTIDE SEQUENCE</scope>
</reference>
<dbReference type="AlphaFoldDB" id="A0A0E9W8W6"/>
<name>A0A0E9W8W6_ANGAN</name>
<sequence length="41" mass="4793">MSVSKNNRNLYIQHVISTLALGNGWMFILIDSQLSRRTNDW</sequence>
<protein>
    <submittedName>
        <fullName evidence="2">Uncharacterized protein</fullName>
    </submittedName>
</protein>